<evidence type="ECO:0000256" key="6">
    <source>
        <dbReference type="ARBA" id="ARBA00023136"/>
    </source>
</evidence>
<feature type="transmembrane region" description="Helical" evidence="7">
    <location>
        <begin position="341"/>
        <end position="364"/>
    </location>
</feature>
<protein>
    <recommendedName>
        <fullName evidence="10">Sulfate exporter family transporter</fullName>
    </recommendedName>
</protein>
<evidence type="ECO:0008006" key="10">
    <source>
        <dbReference type="Google" id="ProtNLM"/>
    </source>
</evidence>
<feature type="transmembrane region" description="Helical" evidence="7">
    <location>
        <begin position="176"/>
        <end position="196"/>
    </location>
</feature>
<feature type="transmembrane region" description="Helical" evidence="7">
    <location>
        <begin position="12"/>
        <end position="34"/>
    </location>
</feature>
<evidence type="ECO:0000256" key="4">
    <source>
        <dbReference type="ARBA" id="ARBA00022692"/>
    </source>
</evidence>
<dbReference type="EMBL" id="LSRC01000019">
    <property type="protein sequence ID" value="KXI17893.1"/>
    <property type="molecule type" value="Genomic_DNA"/>
</dbReference>
<keyword evidence="5 7" id="KW-1133">Transmembrane helix</keyword>
<evidence type="ECO:0000256" key="1">
    <source>
        <dbReference type="ARBA" id="ARBA00004651"/>
    </source>
</evidence>
<evidence type="ECO:0000256" key="7">
    <source>
        <dbReference type="SAM" id="Phobius"/>
    </source>
</evidence>
<dbReference type="AlphaFoldDB" id="A0A135Z8E5"/>
<gene>
    <name evidence="8" type="ORF">HMPREF3230_00541</name>
</gene>
<dbReference type="PATRIC" id="fig|2702.101.peg.524"/>
<feature type="transmembrane region" description="Helical" evidence="7">
    <location>
        <begin position="137"/>
        <end position="156"/>
    </location>
</feature>
<evidence type="ECO:0000313" key="8">
    <source>
        <dbReference type="EMBL" id="KXI17893.1"/>
    </source>
</evidence>
<dbReference type="PANTHER" id="PTHR30106:SF2">
    <property type="entry name" value="UPF0324 INNER MEMBRANE PROTEIN YEIH"/>
    <property type="match status" value="1"/>
</dbReference>
<evidence type="ECO:0000256" key="5">
    <source>
        <dbReference type="ARBA" id="ARBA00022989"/>
    </source>
</evidence>
<sequence length="365" mass="38861">MVNFFDTWKKKICTIDMALIAVLTLLASFIGSWLKHYPGLQLLGALIIALLVGMALQLPLHAYKKNNDSRRAGVKSAAGLIANKLLRLGIILLGFNLNLHDLFTKGIKCLPIAAILVAIMIFVTYNIAKLMKVNPQLAMLTAGGTSICGAAAVMGLSGSMPVLPEEEDEKEQNEVMAVATVAIMGTIYALAEIFILPHFGMTKQQLGIASGASLHEIAHAVAAGGAFDSINTAAGGASVSINAATIMKLSRVLMLVPASIFIAIWWNARHSKVENGGKHKISFPWFMLGFIAASVIGTYVPFIAAHHSTLVEAGYIFLGMAMAALGINVNFKAIFKKGRWAFAASFLASIVLVILACIAAKCFFA</sequence>
<comment type="subcellular location">
    <subcellularLocation>
        <location evidence="1">Cell membrane</location>
        <topology evidence="1">Multi-pass membrane protein</topology>
    </subcellularLocation>
</comment>
<reference evidence="8 9" key="1">
    <citation type="submission" date="2016-02" db="EMBL/GenBank/DDBJ databases">
        <authorList>
            <person name="Wen L."/>
            <person name="He K."/>
            <person name="Yang H."/>
        </authorList>
    </citation>
    <scope>NUCLEOTIDE SEQUENCE [LARGE SCALE GENOMIC DNA]</scope>
    <source>
        <strain evidence="8 9">CMW7778B</strain>
    </source>
</reference>
<evidence type="ECO:0000313" key="9">
    <source>
        <dbReference type="Proteomes" id="UP000070505"/>
    </source>
</evidence>
<name>A0A135Z8E5_GARVA</name>
<comment type="caution">
    <text evidence="8">The sequence shown here is derived from an EMBL/GenBank/DDBJ whole genome shotgun (WGS) entry which is preliminary data.</text>
</comment>
<dbReference type="InterPro" id="IPR018383">
    <property type="entry name" value="UPF0324_pro"/>
</dbReference>
<keyword evidence="3" id="KW-1003">Cell membrane</keyword>
<comment type="similarity">
    <text evidence="2">Belongs to the UPF0324 family.</text>
</comment>
<accession>A0A135Z8E5</accession>
<dbReference type="Pfam" id="PF03601">
    <property type="entry name" value="Cons_hypoth698"/>
    <property type="match status" value="1"/>
</dbReference>
<evidence type="ECO:0000256" key="2">
    <source>
        <dbReference type="ARBA" id="ARBA00007977"/>
    </source>
</evidence>
<proteinExistence type="inferred from homology"/>
<feature type="transmembrane region" description="Helical" evidence="7">
    <location>
        <begin position="81"/>
        <end position="99"/>
    </location>
</feature>
<keyword evidence="6 7" id="KW-0472">Membrane</keyword>
<feature type="transmembrane region" description="Helical" evidence="7">
    <location>
        <begin position="40"/>
        <end position="60"/>
    </location>
</feature>
<dbReference type="PANTHER" id="PTHR30106">
    <property type="entry name" value="INNER MEMBRANE PROTEIN YEIH-RELATED"/>
    <property type="match status" value="1"/>
</dbReference>
<feature type="transmembrane region" description="Helical" evidence="7">
    <location>
        <begin position="283"/>
        <end position="303"/>
    </location>
</feature>
<organism evidence="8 9">
    <name type="scientific">Gardnerella vaginalis</name>
    <dbReference type="NCBI Taxonomy" id="2702"/>
    <lineage>
        <taxon>Bacteria</taxon>
        <taxon>Bacillati</taxon>
        <taxon>Actinomycetota</taxon>
        <taxon>Actinomycetes</taxon>
        <taxon>Bifidobacteriales</taxon>
        <taxon>Bifidobacteriaceae</taxon>
        <taxon>Gardnerella</taxon>
    </lineage>
</organism>
<feature type="transmembrane region" description="Helical" evidence="7">
    <location>
        <begin position="252"/>
        <end position="268"/>
    </location>
</feature>
<dbReference type="Proteomes" id="UP000070505">
    <property type="component" value="Unassembled WGS sequence"/>
</dbReference>
<keyword evidence="4 7" id="KW-0812">Transmembrane</keyword>
<feature type="transmembrane region" description="Helical" evidence="7">
    <location>
        <begin position="105"/>
        <end position="125"/>
    </location>
</feature>
<dbReference type="GO" id="GO:0005886">
    <property type="term" value="C:plasma membrane"/>
    <property type="evidence" value="ECO:0007669"/>
    <property type="project" value="UniProtKB-SubCell"/>
</dbReference>
<evidence type="ECO:0000256" key="3">
    <source>
        <dbReference type="ARBA" id="ARBA00022475"/>
    </source>
</evidence>
<dbReference type="RefSeq" id="WP_075523409.1">
    <property type="nucleotide sequence ID" value="NZ_KQ961857.1"/>
</dbReference>
<feature type="transmembrane region" description="Helical" evidence="7">
    <location>
        <begin position="315"/>
        <end position="335"/>
    </location>
</feature>